<evidence type="ECO:0000313" key="2">
    <source>
        <dbReference type="EMBL" id="EAU92611.2"/>
    </source>
</evidence>
<keyword evidence="1" id="KW-1133">Transmembrane helix</keyword>
<dbReference type="eggNOG" id="ENOG502T0JG">
    <property type="taxonomic scope" value="Eukaryota"/>
</dbReference>
<dbReference type="RefSeq" id="XP_001829285.2">
    <property type="nucleotide sequence ID" value="XM_001829233.2"/>
</dbReference>
<comment type="caution">
    <text evidence="2">The sequence shown here is derived from an EMBL/GenBank/DDBJ whole genome shotgun (WGS) entry which is preliminary data.</text>
</comment>
<feature type="transmembrane region" description="Helical" evidence="1">
    <location>
        <begin position="627"/>
        <end position="656"/>
    </location>
</feature>
<dbReference type="VEuPathDB" id="FungiDB:CC1G_06622"/>
<dbReference type="KEGG" id="cci:CC1G_06622"/>
<sequence length="665" mass="72552">MSVALLSRSSRTILMHVSLAQLSPELTTIDTLVHGLSPSVLPAELLLLVRGHLLPLVTAELISKSERILATHEATLLSLLCRDCAAYNLDIYGPSVFKWPWDQFSGPCACRGDSGEYATRIDTFNRCVNSLRSPTYLDHCYPKRKEDGDILIDGDSLQFGPRYLDANHVLEFHLSRETRRLSRLAYKEELSIRRQRQRTYLTSPRLPTINPGFATTVSPRTRGFVRAKTIWDVVSLVLHEQYGCEVFALQDVPLASGIDDDWGEGACPAVSQSDSILEIHRSKCPLLSVDQLSQHRTEHHVHTAGIGQSPSSSDLPELHTPSSFWSLTSPLNKKDRVYISPLKQDEAVIHAHGFRNTSAPSCDGTIGPFSEDNFILTLSSALSNHIDPWVSRAVLMHTRTDLGLDLDYSLYCSTLKASTPNTSSNLKDAPSAGSLEDDNSGVQVCAMGSEAGVTGVAVVSVGNSSSGCSTPSTSRCSANLATEATTSPFAVPTSSISEGSSSSTWTWTLARSAMSMVAGVIRNTSNCYYRTSSSTSSLHHRHRINLNSYSYSYSHYHHHNYNSGCFHPTSSSLFSSTSADPSPSSSPLTPSTSSFPTFSLNTLTPSRLLNCILRLFLTSTSVLGYSLYLTGFLITLCTISIPLAVAKVALTVVCFYSRPSSFRLL</sequence>
<name>A8N327_COPC7</name>
<dbReference type="Proteomes" id="UP000001861">
    <property type="component" value="Unassembled WGS sequence"/>
</dbReference>
<dbReference type="HOGENOM" id="CLU_412774_0_0_1"/>
<evidence type="ECO:0000313" key="3">
    <source>
        <dbReference type="Proteomes" id="UP000001861"/>
    </source>
</evidence>
<dbReference type="AlphaFoldDB" id="A8N327"/>
<organism evidence="2 3">
    <name type="scientific">Coprinopsis cinerea (strain Okayama-7 / 130 / ATCC MYA-4618 / FGSC 9003)</name>
    <name type="common">Inky cap fungus</name>
    <name type="synonym">Hormographiella aspergillata</name>
    <dbReference type="NCBI Taxonomy" id="240176"/>
    <lineage>
        <taxon>Eukaryota</taxon>
        <taxon>Fungi</taxon>
        <taxon>Dikarya</taxon>
        <taxon>Basidiomycota</taxon>
        <taxon>Agaricomycotina</taxon>
        <taxon>Agaricomycetes</taxon>
        <taxon>Agaricomycetidae</taxon>
        <taxon>Agaricales</taxon>
        <taxon>Agaricineae</taxon>
        <taxon>Psathyrellaceae</taxon>
        <taxon>Coprinopsis</taxon>
    </lineage>
</organism>
<keyword evidence="1" id="KW-0472">Membrane</keyword>
<protein>
    <submittedName>
        <fullName evidence="2">Uncharacterized protein</fullName>
    </submittedName>
</protein>
<accession>A8N327</accession>
<dbReference type="OrthoDB" id="3249986at2759"/>
<keyword evidence="3" id="KW-1185">Reference proteome</keyword>
<reference evidence="2 3" key="1">
    <citation type="journal article" date="2010" name="Proc. Natl. Acad. Sci. U.S.A.">
        <title>Insights into evolution of multicellular fungi from the assembled chromosomes of the mushroom Coprinopsis cinerea (Coprinus cinereus).</title>
        <authorList>
            <person name="Stajich J.E."/>
            <person name="Wilke S.K."/>
            <person name="Ahren D."/>
            <person name="Au C.H."/>
            <person name="Birren B.W."/>
            <person name="Borodovsky M."/>
            <person name="Burns C."/>
            <person name="Canback B."/>
            <person name="Casselton L.A."/>
            <person name="Cheng C.K."/>
            <person name="Deng J."/>
            <person name="Dietrich F.S."/>
            <person name="Fargo D.C."/>
            <person name="Farman M.L."/>
            <person name="Gathman A.C."/>
            <person name="Goldberg J."/>
            <person name="Guigo R."/>
            <person name="Hoegger P.J."/>
            <person name="Hooker J.B."/>
            <person name="Huggins A."/>
            <person name="James T.Y."/>
            <person name="Kamada T."/>
            <person name="Kilaru S."/>
            <person name="Kodira C."/>
            <person name="Kues U."/>
            <person name="Kupfer D."/>
            <person name="Kwan H.S."/>
            <person name="Lomsadze A."/>
            <person name="Li W."/>
            <person name="Lilly W.W."/>
            <person name="Ma L.J."/>
            <person name="Mackey A.J."/>
            <person name="Manning G."/>
            <person name="Martin F."/>
            <person name="Muraguchi H."/>
            <person name="Natvig D.O."/>
            <person name="Palmerini H."/>
            <person name="Ramesh M.A."/>
            <person name="Rehmeyer C.J."/>
            <person name="Roe B.A."/>
            <person name="Shenoy N."/>
            <person name="Stanke M."/>
            <person name="Ter-Hovhannisyan V."/>
            <person name="Tunlid A."/>
            <person name="Velagapudi R."/>
            <person name="Vision T.J."/>
            <person name="Zeng Q."/>
            <person name="Zolan M.E."/>
            <person name="Pukkila P.J."/>
        </authorList>
    </citation>
    <scope>NUCLEOTIDE SEQUENCE [LARGE SCALE GENOMIC DNA]</scope>
    <source>
        <strain evidence="3">Okayama-7 / 130 / ATCC MYA-4618 / FGSC 9003</strain>
    </source>
</reference>
<proteinExistence type="predicted"/>
<evidence type="ECO:0000256" key="1">
    <source>
        <dbReference type="SAM" id="Phobius"/>
    </source>
</evidence>
<dbReference type="InParanoid" id="A8N327"/>
<dbReference type="EMBL" id="AACS02000001">
    <property type="protein sequence ID" value="EAU92611.2"/>
    <property type="molecule type" value="Genomic_DNA"/>
</dbReference>
<keyword evidence="1" id="KW-0812">Transmembrane</keyword>
<gene>
    <name evidence="2" type="ORF">CC1G_06622</name>
</gene>
<dbReference type="GeneID" id="6005713"/>